<evidence type="ECO:0000256" key="4">
    <source>
        <dbReference type="ARBA" id="ARBA00022475"/>
    </source>
</evidence>
<dbReference type="Proteomes" id="UP000231322">
    <property type="component" value="Unassembled WGS sequence"/>
</dbReference>
<feature type="transmembrane region" description="Helical" evidence="8">
    <location>
        <begin position="229"/>
        <end position="252"/>
    </location>
</feature>
<proteinExistence type="inferred from homology"/>
<keyword evidence="7 8" id="KW-0472">Membrane</keyword>
<dbReference type="GO" id="GO:0005886">
    <property type="term" value="C:plasma membrane"/>
    <property type="evidence" value="ECO:0007669"/>
    <property type="project" value="UniProtKB-SubCell"/>
</dbReference>
<evidence type="ECO:0000256" key="3">
    <source>
        <dbReference type="ARBA" id="ARBA00022448"/>
    </source>
</evidence>
<evidence type="ECO:0000313" key="10">
    <source>
        <dbReference type="Proteomes" id="UP000231322"/>
    </source>
</evidence>
<dbReference type="InterPro" id="IPR002549">
    <property type="entry name" value="AI-2E-like"/>
</dbReference>
<sequence length="367" mass="41512">MIKDKKFKYLDIIIPIVSSLVISFILIQILKNYGNVFSGVGKVFKILSPFIIAFIIAYILNPLVKFFERRFKIKRGLSILICYVITLGIVVLVLSMIVPKVFQSIMDIFQNIPYYTNKGYEMVNDLLVNNKELSNAINSSNVFKGNYKDLIDKVASFTSVGLNTILSQTISFTTFMVNLVFGLIIAIYVLNDREKFTYNSKRIVFLIFREKYGEKIIEFFRTVNSMIKLYIGIKALDSLIIGLLALIGLIILKSPYALLIALIVCVTNMIPYFGPFIGMIPAVVINLFYVPVKALWVLIFLFLLQQFDAWYLEPKLVGDKVGLSPFLIILGITIGGSLFGVWGMLLASPAMAVIKIYTTKLAEKYNI</sequence>
<comment type="subcellular location">
    <subcellularLocation>
        <location evidence="1">Cell membrane</location>
        <topology evidence="1">Multi-pass membrane protein</topology>
    </subcellularLocation>
</comment>
<evidence type="ECO:0000256" key="2">
    <source>
        <dbReference type="ARBA" id="ARBA00009773"/>
    </source>
</evidence>
<protein>
    <submittedName>
        <fullName evidence="9">AI-2E family transporter</fullName>
    </submittedName>
</protein>
<accession>A0A2G7HMG5</accession>
<dbReference type="AlphaFoldDB" id="A0A2G7HMG5"/>
<name>A0A2G7HMG5_9CLOT</name>
<feature type="transmembrane region" description="Helical" evidence="8">
    <location>
        <begin position="258"/>
        <end position="280"/>
    </location>
</feature>
<evidence type="ECO:0000256" key="8">
    <source>
        <dbReference type="SAM" id="Phobius"/>
    </source>
</evidence>
<evidence type="ECO:0000256" key="1">
    <source>
        <dbReference type="ARBA" id="ARBA00004651"/>
    </source>
</evidence>
<evidence type="ECO:0000256" key="5">
    <source>
        <dbReference type="ARBA" id="ARBA00022692"/>
    </source>
</evidence>
<feature type="transmembrane region" description="Helical" evidence="8">
    <location>
        <begin position="327"/>
        <end position="354"/>
    </location>
</feature>
<evidence type="ECO:0000256" key="6">
    <source>
        <dbReference type="ARBA" id="ARBA00022989"/>
    </source>
</evidence>
<feature type="transmembrane region" description="Helical" evidence="8">
    <location>
        <begin position="76"/>
        <end position="98"/>
    </location>
</feature>
<dbReference type="PANTHER" id="PTHR21716:SF53">
    <property type="entry name" value="PERMEASE PERM-RELATED"/>
    <property type="match status" value="1"/>
</dbReference>
<dbReference type="EMBL" id="PEIK01000001">
    <property type="protein sequence ID" value="PIH05896.1"/>
    <property type="molecule type" value="Genomic_DNA"/>
</dbReference>
<organism evidence="9 10">
    <name type="scientific">Clostridium combesii</name>
    <dbReference type="NCBI Taxonomy" id="39481"/>
    <lineage>
        <taxon>Bacteria</taxon>
        <taxon>Bacillati</taxon>
        <taxon>Bacillota</taxon>
        <taxon>Clostridia</taxon>
        <taxon>Eubacteriales</taxon>
        <taxon>Clostridiaceae</taxon>
        <taxon>Clostridium</taxon>
    </lineage>
</organism>
<comment type="caution">
    <text evidence="9">The sequence shown here is derived from an EMBL/GenBank/DDBJ whole genome shotgun (WGS) entry which is preliminary data.</text>
</comment>
<feature type="transmembrane region" description="Helical" evidence="8">
    <location>
        <begin position="43"/>
        <end position="64"/>
    </location>
</feature>
<dbReference type="PANTHER" id="PTHR21716">
    <property type="entry name" value="TRANSMEMBRANE PROTEIN"/>
    <property type="match status" value="1"/>
</dbReference>
<keyword evidence="6 8" id="KW-1133">Transmembrane helix</keyword>
<keyword evidence="3" id="KW-0813">Transport</keyword>
<dbReference type="GO" id="GO:0055085">
    <property type="term" value="P:transmembrane transport"/>
    <property type="evidence" value="ECO:0007669"/>
    <property type="project" value="TreeGrafter"/>
</dbReference>
<reference evidence="9 10" key="1">
    <citation type="submission" date="2017-10" db="EMBL/GenBank/DDBJ databases">
        <title>Reclassification of Eubacterium combesii and discrepancies in the nomenclature of botulinum neurotoxin producing clostridia. Request for an Opinion.</title>
        <authorList>
            <person name="Dobritsa A.P."/>
            <person name="Kutumbaka K.K."/>
            <person name="Samadpour M."/>
        </authorList>
    </citation>
    <scope>NUCLEOTIDE SEQUENCE [LARGE SCALE GENOMIC DNA]</scope>
    <source>
        <strain evidence="9 10">DSM 20696</strain>
    </source>
</reference>
<dbReference type="Pfam" id="PF01594">
    <property type="entry name" value="AI-2E_transport"/>
    <property type="match status" value="1"/>
</dbReference>
<evidence type="ECO:0000256" key="7">
    <source>
        <dbReference type="ARBA" id="ARBA00023136"/>
    </source>
</evidence>
<keyword evidence="5 8" id="KW-0812">Transmembrane</keyword>
<comment type="similarity">
    <text evidence="2">Belongs to the autoinducer-2 exporter (AI-2E) (TC 2.A.86) family.</text>
</comment>
<gene>
    <name evidence="9" type="ORF">CS538_00820</name>
</gene>
<keyword evidence="10" id="KW-1185">Reference proteome</keyword>
<feature type="transmembrane region" description="Helical" evidence="8">
    <location>
        <begin position="170"/>
        <end position="191"/>
    </location>
</feature>
<keyword evidence="4" id="KW-1003">Cell membrane</keyword>
<feature type="transmembrane region" description="Helical" evidence="8">
    <location>
        <begin position="12"/>
        <end position="31"/>
    </location>
</feature>
<feature type="transmembrane region" description="Helical" evidence="8">
    <location>
        <begin position="287"/>
        <end position="307"/>
    </location>
</feature>
<evidence type="ECO:0000313" key="9">
    <source>
        <dbReference type="EMBL" id="PIH05896.1"/>
    </source>
</evidence>
<dbReference type="RefSeq" id="WP_099837322.1">
    <property type="nucleotide sequence ID" value="NZ_PEIK01000001.1"/>
</dbReference>